<dbReference type="STRING" id="1108050.A0A0B7G5Y3"/>
<evidence type="ECO:0000313" key="10">
    <source>
        <dbReference type="Proteomes" id="UP000059188"/>
    </source>
</evidence>
<dbReference type="PANTHER" id="PTHR47958">
    <property type="entry name" value="ATP-DEPENDENT RNA HELICASE DBP3"/>
    <property type="match status" value="1"/>
</dbReference>
<evidence type="ECO:0000256" key="6">
    <source>
        <dbReference type="SAM" id="MobiDB-lite"/>
    </source>
</evidence>
<keyword evidence="4" id="KW-0067">ATP-binding</keyword>
<gene>
    <name evidence="9" type="ORF">RSOLAG1IB_05673</name>
</gene>
<reference evidence="9 10" key="1">
    <citation type="submission" date="2014-11" db="EMBL/GenBank/DDBJ databases">
        <authorList>
            <person name="Wibberg Daniel"/>
        </authorList>
    </citation>
    <scope>NUCLEOTIDE SEQUENCE [LARGE SCALE GENOMIC DNA]</scope>
    <source>
        <strain evidence="9">Rhizoctonia solani AG1-IB 7/3/14</strain>
    </source>
</reference>
<evidence type="ECO:0000256" key="2">
    <source>
        <dbReference type="ARBA" id="ARBA00022801"/>
    </source>
</evidence>
<evidence type="ECO:0000256" key="4">
    <source>
        <dbReference type="ARBA" id="ARBA00022840"/>
    </source>
</evidence>
<feature type="domain" description="Helicase ATP-binding" evidence="7">
    <location>
        <begin position="357"/>
        <end position="530"/>
    </location>
</feature>
<proteinExistence type="predicted"/>
<keyword evidence="10" id="KW-1185">Reference proteome</keyword>
<dbReference type="InterPro" id="IPR014014">
    <property type="entry name" value="RNA_helicase_DEAD_Q_motif"/>
</dbReference>
<feature type="domain" description="DEAD-box RNA helicase Q" evidence="8">
    <location>
        <begin position="327"/>
        <end position="354"/>
    </location>
</feature>
<feature type="short sequence motif" description="Q motif" evidence="5">
    <location>
        <begin position="327"/>
        <end position="354"/>
    </location>
</feature>
<keyword evidence="2" id="KW-0378">Hydrolase</keyword>
<dbReference type="SMART" id="SM00487">
    <property type="entry name" value="DEXDc"/>
    <property type="match status" value="1"/>
</dbReference>
<keyword evidence="1" id="KW-0547">Nucleotide-binding</keyword>
<dbReference type="PROSITE" id="PS51192">
    <property type="entry name" value="HELICASE_ATP_BIND_1"/>
    <property type="match status" value="1"/>
</dbReference>
<evidence type="ECO:0000259" key="8">
    <source>
        <dbReference type="PROSITE" id="PS51195"/>
    </source>
</evidence>
<dbReference type="OrthoDB" id="2783063at2759"/>
<evidence type="ECO:0000256" key="3">
    <source>
        <dbReference type="ARBA" id="ARBA00022806"/>
    </source>
</evidence>
<dbReference type="GO" id="GO:0016787">
    <property type="term" value="F:hydrolase activity"/>
    <property type="evidence" value="ECO:0007669"/>
    <property type="project" value="UniProtKB-KW"/>
</dbReference>
<evidence type="ECO:0000256" key="5">
    <source>
        <dbReference type="PROSITE-ProRule" id="PRU00552"/>
    </source>
</evidence>
<organism evidence="9 10">
    <name type="scientific">Thanatephorus cucumeris (strain AG1-IB / isolate 7/3/14)</name>
    <name type="common">Lettuce bottom rot fungus</name>
    <name type="synonym">Rhizoctonia solani</name>
    <dbReference type="NCBI Taxonomy" id="1108050"/>
    <lineage>
        <taxon>Eukaryota</taxon>
        <taxon>Fungi</taxon>
        <taxon>Dikarya</taxon>
        <taxon>Basidiomycota</taxon>
        <taxon>Agaricomycotina</taxon>
        <taxon>Agaricomycetes</taxon>
        <taxon>Cantharellales</taxon>
        <taxon>Ceratobasidiaceae</taxon>
        <taxon>Rhizoctonia</taxon>
        <taxon>Rhizoctonia solani AG-1</taxon>
    </lineage>
</organism>
<dbReference type="PROSITE" id="PS51195">
    <property type="entry name" value="Q_MOTIF"/>
    <property type="match status" value="1"/>
</dbReference>
<feature type="compositionally biased region" description="Polar residues" evidence="6">
    <location>
        <begin position="17"/>
        <end position="31"/>
    </location>
</feature>
<dbReference type="Gene3D" id="3.40.50.300">
    <property type="entry name" value="P-loop containing nucleotide triphosphate hydrolases"/>
    <property type="match status" value="1"/>
</dbReference>
<dbReference type="GO" id="GO:0005524">
    <property type="term" value="F:ATP binding"/>
    <property type="evidence" value="ECO:0007669"/>
    <property type="project" value="UniProtKB-KW"/>
</dbReference>
<dbReference type="GO" id="GO:0003676">
    <property type="term" value="F:nucleic acid binding"/>
    <property type="evidence" value="ECO:0007669"/>
    <property type="project" value="InterPro"/>
</dbReference>
<dbReference type="AlphaFoldDB" id="A0A0B7G5Y3"/>
<dbReference type="SUPFAM" id="SSF52540">
    <property type="entry name" value="P-loop containing nucleoside triphosphate hydrolases"/>
    <property type="match status" value="1"/>
</dbReference>
<protein>
    <submittedName>
        <fullName evidence="9">ATP-dependent RNA helicase FAL1</fullName>
    </submittedName>
</protein>
<feature type="region of interest" description="Disordered" evidence="6">
    <location>
        <begin position="1"/>
        <end position="31"/>
    </location>
</feature>
<dbReference type="Pfam" id="PF14223">
    <property type="entry name" value="Retrotran_gag_2"/>
    <property type="match status" value="1"/>
</dbReference>
<dbReference type="Pfam" id="PF00270">
    <property type="entry name" value="DEAD"/>
    <property type="match status" value="1"/>
</dbReference>
<dbReference type="InterPro" id="IPR027417">
    <property type="entry name" value="P-loop_NTPase"/>
</dbReference>
<keyword evidence="3 9" id="KW-0347">Helicase</keyword>
<evidence type="ECO:0000259" key="7">
    <source>
        <dbReference type="PROSITE" id="PS51192"/>
    </source>
</evidence>
<dbReference type="Proteomes" id="UP000059188">
    <property type="component" value="Unassembled WGS sequence"/>
</dbReference>
<evidence type="ECO:0000256" key="1">
    <source>
        <dbReference type="ARBA" id="ARBA00022741"/>
    </source>
</evidence>
<accession>A0A0B7G5Y3</accession>
<dbReference type="InterPro" id="IPR011545">
    <property type="entry name" value="DEAD/DEAH_box_helicase_dom"/>
</dbReference>
<dbReference type="InterPro" id="IPR014001">
    <property type="entry name" value="Helicase_ATP-bd"/>
</dbReference>
<evidence type="ECO:0000313" key="9">
    <source>
        <dbReference type="EMBL" id="CEL63908.1"/>
    </source>
</evidence>
<name>A0A0B7G5Y3_THACB</name>
<sequence length="725" mass="80328">MSQIISTDDFDSPPVRGNNNPAPRSSQSKSQLLETMTRNIPKLKELNYTQWKNVLTNSIKKAKLWGYVDGSIVEPPEHDAGHLATYYDEATAVRNAILGSLEPGAQRYIEDALDPKDAWLVLEKKYLTAEVETDAGLVAIEERLAGLRLEQGGDIIEHLAEFCRMRSQLNGTRLALDDQASVSMLYRSLPLKFRQLALSTEKTEIKDFSALCVQLSDLSQHPDVQVTANDSPKDYTNWGVPDDIMTFGLSGDKNSQLAERAADTCRDCLLKGHKAGTEECPQYNWRRELWGKYAIEELSGTGNSSSDIVVNTKRLSYEFSEPTKVILKFDELGLKPELQTALSESISGPSAIQQCAILPITCGRNVFALAPSNNGKTTALAISILQAIDTTLAYPQALVIAPTSEASAMFQKAVRRLGSRLSAECYSLSSSDSLVAPNLALLTKINKNHIFVGTPAYLLGLIRRSIINVRKLKTVALDDLDKMVESGAEEQIFEICRYAPSLAQLVATSTVCSSSMEKVSTKLLADPLKILVQQNEGMSIGIHFFVKVPTAEKTKVLSTLFSEFGVNGFVVLCNDSEADDISRRCQPRGHRNYCLTASISDDDKRNMVMNEFIFCLSQIRIHTSGWYDSSSRVTVQTSSLVITDVSSLSAPELLDVGLPLINYCVPSDAKDYIKRLDLWRIVDPERKQMIITFIATDTDEINVIRDLQQCYGVHIAELLWNGSFY</sequence>
<dbReference type="GO" id="GO:0003724">
    <property type="term" value="F:RNA helicase activity"/>
    <property type="evidence" value="ECO:0007669"/>
    <property type="project" value="InterPro"/>
</dbReference>
<dbReference type="EMBL" id="LN679108">
    <property type="protein sequence ID" value="CEL63908.1"/>
    <property type="molecule type" value="Genomic_DNA"/>
</dbReference>